<feature type="domain" description="F-box" evidence="1">
    <location>
        <begin position="24"/>
        <end position="64"/>
    </location>
</feature>
<dbReference type="InterPro" id="IPR001810">
    <property type="entry name" value="F-box_dom"/>
</dbReference>
<name>A0AAN8NFP4_9PEZI</name>
<accession>A0AAN8NFP4</accession>
<reference evidence="2 3" key="1">
    <citation type="submission" date="2019-10" db="EMBL/GenBank/DDBJ databases">
        <authorList>
            <person name="Palmer J.M."/>
        </authorList>
    </citation>
    <scope>NUCLEOTIDE SEQUENCE [LARGE SCALE GENOMIC DNA]</scope>
    <source>
        <strain evidence="2 3">TWF506</strain>
    </source>
</reference>
<evidence type="ECO:0000259" key="1">
    <source>
        <dbReference type="SMART" id="SM00256"/>
    </source>
</evidence>
<dbReference type="SUPFAM" id="SSF81383">
    <property type="entry name" value="F-box domain"/>
    <property type="match status" value="1"/>
</dbReference>
<comment type="caution">
    <text evidence="2">The sequence shown here is derived from an EMBL/GenBank/DDBJ whole genome shotgun (WGS) entry which is preliminary data.</text>
</comment>
<dbReference type="AlphaFoldDB" id="A0AAN8NFP4"/>
<keyword evidence="3" id="KW-1185">Reference proteome</keyword>
<evidence type="ECO:0000313" key="3">
    <source>
        <dbReference type="Proteomes" id="UP001307849"/>
    </source>
</evidence>
<dbReference type="EMBL" id="JAVHJM010000007">
    <property type="protein sequence ID" value="KAK6510435.1"/>
    <property type="molecule type" value="Genomic_DNA"/>
</dbReference>
<dbReference type="Gene3D" id="1.20.1280.50">
    <property type="match status" value="1"/>
</dbReference>
<dbReference type="SMART" id="SM00256">
    <property type="entry name" value="FBOX"/>
    <property type="match status" value="1"/>
</dbReference>
<dbReference type="Pfam" id="PF12937">
    <property type="entry name" value="F-box-like"/>
    <property type="match status" value="1"/>
</dbReference>
<sequence length="251" mass="29042">MTSDITPSNLSARKLGTACHILDLPYDLYVEIFSHLSWKTHVVCMDVCTFWRQILVTPYAKAKRFSHDSDPRVHQIFKSVFLRHTSILQVTHRNQDIVSVQFKKSIDDYDDGHYDKEDRALWGLELWDPRHPILDDYLFAQSDMGDISKEPIEFYRPSIAGIKLIVLRERRHFSVGISMTRWMLGSTPKKLGQITLRGVVRLLANHVYKIPGLQDCPDSKIELLPNGVDDLSLLTVRGRLWLAPRLDLNFD</sequence>
<dbReference type="Proteomes" id="UP001307849">
    <property type="component" value="Unassembled WGS sequence"/>
</dbReference>
<evidence type="ECO:0000313" key="2">
    <source>
        <dbReference type="EMBL" id="KAK6510435.1"/>
    </source>
</evidence>
<dbReference type="InterPro" id="IPR036047">
    <property type="entry name" value="F-box-like_dom_sf"/>
</dbReference>
<proteinExistence type="predicted"/>
<protein>
    <recommendedName>
        <fullName evidence="1">F-box domain-containing protein</fullName>
    </recommendedName>
</protein>
<gene>
    <name evidence="2" type="ORF">TWF506_009542</name>
</gene>
<organism evidence="2 3">
    <name type="scientific">Arthrobotrys conoides</name>
    <dbReference type="NCBI Taxonomy" id="74498"/>
    <lineage>
        <taxon>Eukaryota</taxon>
        <taxon>Fungi</taxon>
        <taxon>Dikarya</taxon>
        <taxon>Ascomycota</taxon>
        <taxon>Pezizomycotina</taxon>
        <taxon>Orbiliomycetes</taxon>
        <taxon>Orbiliales</taxon>
        <taxon>Orbiliaceae</taxon>
        <taxon>Arthrobotrys</taxon>
    </lineage>
</organism>